<proteinExistence type="predicted"/>
<dbReference type="HOGENOM" id="CLU_2809458_0_0_5"/>
<keyword evidence="1" id="KW-0614">Plasmid</keyword>
<dbReference type="KEGG" id="rga:RGR602_PB00050"/>
<reference evidence="1 2" key="1">
    <citation type="submission" date="2013-11" db="EMBL/GenBank/DDBJ databases">
        <title>Complete genome sequence of Rhizobium gallicum bv. gallicum R602.</title>
        <authorList>
            <person name="Bustos P."/>
            <person name="Santamaria R.I."/>
            <person name="Lozano L."/>
            <person name="Acosta J.L."/>
            <person name="Ormeno-Orrillo E."/>
            <person name="Rogel M.A."/>
            <person name="Romero D."/>
            <person name="Cevallos M.A."/>
            <person name="Martinez-Romero E."/>
            <person name="Gonzalez V."/>
        </authorList>
    </citation>
    <scope>NUCLEOTIDE SEQUENCE [LARGE SCALE GENOMIC DNA]</scope>
    <source>
        <strain evidence="1 2">R602</strain>
        <plasmid evidence="1 2">pRgalR602b</plasmid>
    </source>
</reference>
<evidence type="ECO:0000313" key="2">
    <source>
        <dbReference type="Proteomes" id="UP000031368"/>
    </source>
</evidence>
<organism evidence="1 2">
    <name type="scientific">Rhizobium gallicum bv. gallicum R602sp</name>
    <dbReference type="NCBI Taxonomy" id="1041138"/>
    <lineage>
        <taxon>Bacteria</taxon>
        <taxon>Pseudomonadati</taxon>
        <taxon>Pseudomonadota</taxon>
        <taxon>Alphaproteobacteria</taxon>
        <taxon>Hyphomicrobiales</taxon>
        <taxon>Rhizobiaceae</taxon>
        <taxon>Rhizobium/Agrobacterium group</taxon>
        <taxon>Rhizobium</taxon>
    </lineage>
</organism>
<evidence type="ECO:0000313" key="1">
    <source>
        <dbReference type="EMBL" id="AJD43591.1"/>
    </source>
</evidence>
<name>A0A0B4X8V5_9HYPH</name>
<protein>
    <submittedName>
        <fullName evidence="1">Uncharacterized protein</fullName>
    </submittedName>
</protein>
<keyword evidence="2" id="KW-1185">Reference proteome</keyword>
<accession>A0A0B4X8V5</accession>
<dbReference type="EMBL" id="CP006879">
    <property type="protein sequence ID" value="AJD43591.1"/>
    <property type="molecule type" value="Genomic_DNA"/>
</dbReference>
<dbReference type="Proteomes" id="UP000031368">
    <property type="component" value="Plasmid pRgalR602b"/>
</dbReference>
<sequence>MTGAANVSFWKPGMNKPSSYNIEKAGLADSKPEALTVLKAADDRYSVLVVSDGPQNGAPALYDIPRQ</sequence>
<geneLocation type="plasmid" evidence="1 2">
    <name>pRgalR602b</name>
</geneLocation>
<gene>
    <name evidence="1" type="ORF">RGR602_PB00050</name>
</gene>
<dbReference type="AlphaFoldDB" id="A0A0B4X8V5"/>